<dbReference type="AlphaFoldDB" id="A0A1S1Z055"/>
<dbReference type="PANTHER" id="PTHR48098:SF6">
    <property type="entry name" value="FERRI-BACILLIBACTIN ESTERASE BESA"/>
    <property type="match status" value="1"/>
</dbReference>
<protein>
    <recommendedName>
        <fullName evidence="1">CBM20 domain-containing protein</fullName>
    </recommendedName>
</protein>
<feature type="domain" description="CBM20" evidence="1">
    <location>
        <begin position="18"/>
        <end position="123"/>
    </location>
</feature>
<dbReference type="PANTHER" id="PTHR48098">
    <property type="entry name" value="ENTEROCHELIN ESTERASE-RELATED"/>
    <property type="match status" value="1"/>
</dbReference>
<comment type="caution">
    <text evidence="2">The sequence shown here is derived from an EMBL/GenBank/DDBJ whole genome shotgun (WGS) entry which is preliminary data.</text>
</comment>
<evidence type="ECO:0000259" key="1">
    <source>
        <dbReference type="PROSITE" id="PS51166"/>
    </source>
</evidence>
<dbReference type="Pfam" id="PF00686">
    <property type="entry name" value="CBM_20"/>
    <property type="match status" value="1"/>
</dbReference>
<evidence type="ECO:0000313" key="3">
    <source>
        <dbReference type="Proteomes" id="UP000179797"/>
    </source>
</evidence>
<dbReference type="OrthoDB" id="9784036at2"/>
<name>A0A1S1Z055_FLAPC</name>
<organism evidence="2 3">
    <name type="scientific">Flammeovirga pacifica</name>
    <dbReference type="NCBI Taxonomy" id="915059"/>
    <lineage>
        <taxon>Bacteria</taxon>
        <taxon>Pseudomonadati</taxon>
        <taxon>Bacteroidota</taxon>
        <taxon>Cytophagia</taxon>
        <taxon>Cytophagales</taxon>
        <taxon>Flammeovirgaceae</taxon>
        <taxon>Flammeovirga</taxon>
    </lineage>
</organism>
<sequence length="380" mass="43516">MNNNLLLIIFCIFFISCGQQSDKVNVNWKIKLNTPVNSDVYITGNQPFLGGWSPNKVKLEKVDDLHYQFSKELDPKQLIEYKFTLGDWKFQAADKNGKEWGNLEFESPLSDTTIHVEISNWTDGSTPKISGQITGDVEYFKDFKIEGLLNRDIIVWLPPSYKRNKRQKYPVLYMHDGQNTIDPKTSSFGVDWQVDETVTQLVEDNLLQEIIIVGVYCTDDRSDDYGDTKKGKLYRKAFATELKKLIDTNYRTVPEKENTIVAGSSMGGLVSFMLAWEYPEVYGGAICMSPAFKYEDFDYIDIIKNDPKKEVVFYIDNGGKGVDKILQPGVDKMISHLKSIGFTMDKNLFLVEDKTAKHSEGDWAKRFPNAIQLYFGKKDI</sequence>
<evidence type="ECO:0000313" key="2">
    <source>
        <dbReference type="EMBL" id="OHX66563.1"/>
    </source>
</evidence>
<dbReference type="Gene3D" id="2.60.40.10">
    <property type="entry name" value="Immunoglobulins"/>
    <property type="match status" value="1"/>
</dbReference>
<dbReference type="Gene3D" id="3.40.50.1820">
    <property type="entry name" value="alpha/beta hydrolase"/>
    <property type="match status" value="1"/>
</dbReference>
<dbReference type="GO" id="GO:2001070">
    <property type="term" value="F:starch binding"/>
    <property type="evidence" value="ECO:0007669"/>
    <property type="project" value="InterPro"/>
</dbReference>
<dbReference type="STRING" id="915059.NH26_09425"/>
<gene>
    <name evidence="2" type="ORF">NH26_09425</name>
</gene>
<dbReference type="InterPro" id="IPR000801">
    <property type="entry name" value="Esterase-like"/>
</dbReference>
<dbReference type="SMART" id="SM01065">
    <property type="entry name" value="CBM_2"/>
    <property type="match status" value="1"/>
</dbReference>
<dbReference type="Pfam" id="PF00756">
    <property type="entry name" value="Esterase"/>
    <property type="match status" value="1"/>
</dbReference>
<keyword evidence="3" id="KW-1185">Reference proteome</keyword>
<dbReference type="InterPro" id="IPR050583">
    <property type="entry name" value="Mycobacterial_A85_antigen"/>
</dbReference>
<accession>A0A1S1Z055</accession>
<dbReference type="InterPro" id="IPR002044">
    <property type="entry name" value="CBM20"/>
</dbReference>
<dbReference type="Proteomes" id="UP000179797">
    <property type="component" value="Unassembled WGS sequence"/>
</dbReference>
<dbReference type="EMBL" id="JRYR02000001">
    <property type="protein sequence ID" value="OHX66563.1"/>
    <property type="molecule type" value="Genomic_DNA"/>
</dbReference>
<dbReference type="RefSeq" id="WP_044221386.1">
    <property type="nucleotide sequence ID" value="NZ_JRYR02000001.1"/>
</dbReference>
<dbReference type="PROSITE" id="PS51166">
    <property type="entry name" value="CBM20"/>
    <property type="match status" value="1"/>
</dbReference>
<proteinExistence type="predicted"/>
<dbReference type="SUPFAM" id="SSF53474">
    <property type="entry name" value="alpha/beta-Hydrolases"/>
    <property type="match status" value="1"/>
</dbReference>
<dbReference type="SUPFAM" id="SSF49452">
    <property type="entry name" value="Starch-binding domain-like"/>
    <property type="match status" value="1"/>
</dbReference>
<dbReference type="InterPro" id="IPR029058">
    <property type="entry name" value="AB_hydrolase_fold"/>
</dbReference>
<reference evidence="2 3" key="1">
    <citation type="journal article" date="2012" name="Int. J. Syst. Evol. Microbiol.">
        <title>Flammeovirga pacifica sp. nov., isolated from deep-sea sediment.</title>
        <authorList>
            <person name="Xu H."/>
            <person name="Fu Y."/>
            <person name="Yang N."/>
            <person name="Ding Z."/>
            <person name="Lai Q."/>
            <person name="Zeng R."/>
        </authorList>
    </citation>
    <scope>NUCLEOTIDE SEQUENCE [LARGE SCALE GENOMIC DNA]</scope>
    <source>
        <strain evidence="3">DSM 24597 / LMG 26175 / WPAGA1</strain>
    </source>
</reference>
<dbReference type="InterPro" id="IPR013784">
    <property type="entry name" value="Carb-bd-like_fold"/>
</dbReference>
<dbReference type="InterPro" id="IPR013783">
    <property type="entry name" value="Ig-like_fold"/>
</dbReference>